<dbReference type="AlphaFoldDB" id="A2I407"/>
<evidence type="ECO:0000256" key="4">
    <source>
        <dbReference type="ARBA" id="ARBA00022801"/>
    </source>
</evidence>
<dbReference type="GO" id="GO:0006508">
    <property type="term" value="P:proteolysis"/>
    <property type="evidence" value="ECO:0007669"/>
    <property type="project" value="UniProtKB-KW"/>
</dbReference>
<evidence type="ECO:0000256" key="1">
    <source>
        <dbReference type="ARBA" id="ARBA00008455"/>
    </source>
</evidence>
<dbReference type="InterPro" id="IPR039417">
    <property type="entry name" value="Peptidase_C1A_papain-like"/>
</dbReference>
<dbReference type="FunFam" id="2.40.50.170:FF:000001">
    <property type="entry name" value="Cathepsin L1"/>
    <property type="match status" value="1"/>
</dbReference>
<dbReference type="GO" id="GO:0005768">
    <property type="term" value="C:endosome"/>
    <property type="evidence" value="ECO:0007669"/>
    <property type="project" value="UniProtKB-ARBA"/>
</dbReference>
<name>A2I407_MACHI</name>
<keyword evidence="7" id="KW-1015">Disulfide bond</keyword>
<evidence type="ECO:0000256" key="5">
    <source>
        <dbReference type="ARBA" id="ARBA00022807"/>
    </source>
</evidence>
<feature type="signal peptide" evidence="9">
    <location>
        <begin position="1"/>
        <end position="18"/>
    </location>
</feature>
<sequence length="339" mass="37901">MKALALVCFLYFVSSIQAISPVNLFHEEWQLFKTQYSKKYTTDIEDRLRMKIFIDNKYRIAQHNKLFHKGLVTFEQGINEYSDMLQSEFNEKMGQKSSNQRNTEANGLPSIRFTPLHNVNPPDSVDWRTKGLVGPVGKQVNCSSGYAWSAIGALEGQLASDKKKFQGISVQNVIDCSESTGNKGCSGGNQHHSYFYIYKQGGVDDDVSYPYKDAEEPCAFKKENVVTRVSGEITLPDGYETNLHESVAVYGPVAATIDATHQSFHSYKGGIYFEPDCGNKKDEVNHGVLVVGYGSENGQDYWIVKNSYGTDWGEDGYIRMARNKNNHCGIATSASVPML</sequence>
<evidence type="ECO:0000256" key="2">
    <source>
        <dbReference type="ARBA" id="ARBA00022670"/>
    </source>
</evidence>
<feature type="domain" description="Cathepsin propeptide inhibitor" evidence="11">
    <location>
        <begin position="29"/>
        <end position="89"/>
    </location>
</feature>
<evidence type="ECO:0000259" key="11">
    <source>
        <dbReference type="SMART" id="SM00848"/>
    </source>
</evidence>
<accession>A2I407</accession>
<evidence type="ECO:0000259" key="10">
    <source>
        <dbReference type="SMART" id="SM00645"/>
    </source>
</evidence>
<organism evidence="12">
    <name type="scientific">Maconellicoccus hirsutus</name>
    <name type="common">Pink hibiscus mealybug</name>
    <dbReference type="NCBI Taxonomy" id="177089"/>
    <lineage>
        <taxon>Eukaryota</taxon>
        <taxon>Metazoa</taxon>
        <taxon>Ecdysozoa</taxon>
        <taxon>Arthropoda</taxon>
        <taxon>Hexapoda</taxon>
        <taxon>Insecta</taxon>
        <taxon>Pterygota</taxon>
        <taxon>Neoptera</taxon>
        <taxon>Paraneoptera</taxon>
        <taxon>Hemiptera</taxon>
        <taxon>Sternorrhyncha</taxon>
        <taxon>Coccoidea</taxon>
        <taxon>Pseudococcidae</taxon>
        <taxon>Maconellicoccus</taxon>
    </lineage>
</organism>
<feature type="domain" description="Peptidase C1A papain C-terminal" evidence="10">
    <location>
        <begin position="121"/>
        <end position="338"/>
    </location>
</feature>
<dbReference type="GO" id="GO:0008234">
    <property type="term" value="F:cysteine-type peptidase activity"/>
    <property type="evidence" value="ECO:0007669"/>
    <property type="project" value="UniProtKB-KW"/>
</dbReference>
<dbReference type="PANTHER" id="PTHR12411">
    <property type="entry name" value="CYSTEINE PROTEASE FAMILY C1-RELATED"/>
    <property type="match status" value="1"/>
</dbReference>
<feature type="chain" id="PRO_5018568902" evidence="9">
    <location>
        <begin position="19"/>
        <end position="339"/>
    </location>
</feature>
<dbReference type="FunFam" id="3.90.70.10:FF:000006">
    <property type="entry name" value="Cathepsin S"/>
    <property type="match status" value="1"/>
</dbReference>
<keyword evidence="3 9" id="KW-0732">Signal</keyword>
<reference evidence="12" key="1">
    <citation type="submission" date="2006-10" db="EMBL/GenBank/DDBJ databases">
        <title>Expressed genes of the pink hibiscus mealybug, Maconellicoccus hirsutus.</title>
        <authorList>
            <person name="Hunter W.B."/>
            <person name="Hunnicutt L.E."/>
        </authorList>
    </citation>
    <scope>NUCLEOTIDE SEQUENCE</scope>
</reference>
<proteinExistence type="evidence at transcript level"/>
<dbReference type="InterPro" id="IPR025660">
    <property type="entry name" value="Pept_his_AS"/>
</dbReference>
<dbReference type="PRINTS" id="PR00705">
    <property type="entry name" value="PAPAIN"/>
</dbReference>
<protein>
    <submittedName>
        <fullName evidence="12">Putative cathepsin L-like cysteine protease</fullName>
    </submittedName>
</protein>
<dbReference type="SMART" id="SM00848">
    <property type="entry name" value="Inhibitor_I29"/>
    <property type="match status" value="1"/>
</dbReference>
<feature type="region of interest" description="Disordered" evidence="8">
    <location>
        <begin position="92"/>
        <end position="113"/>
    </location>
</feature>
<dbReference type="PROSITE" id="PS00639">
    <property type="entry name" value="THIOL_PROTEASE_HIS"/>
    <property type="match status" value="1"/>
</dbReference>
<dbReference type="InterPro" id="IPR013201">
    <property type="entry name" value="Prot_inhib_I29"/>
</dbReference>
<dbReference type="GO" id="GO:0005767">
    <property type="term" value="C:secondary lysosome"/>
    <property type="evidence" value="ECO:0007669"/>
    <property type="project" value="UniProtKB-ARBA"/>
</dbReference>
<keyword evidence="5" id="KW-0788">Thiol protease</keyword>
<evidence type="ECO:0000256" key="9">
    <source>
        <dbReference type="SAM" id="SignalP"/>
    </source>
</evidence>
<dbReference type="InterPro" id="IPR013128">
    <property type="entry name" value="Peptidase_C1A"/>
</dbReference>
<dbReference type="InterPro" id="IPR000668">
    <property type="entry name" value="Peptidase_C1A_C"/>
</dbReference>
<evidence type="ECO:0000256" key="3">
    <source>
        <dbReference type="ARBA" id="ARBA00022729"/>
    </source>
</evidence>
<dbReference type="InterPro" id="IPR038765">
    <property type="entry name" value="Papain-like_cys_pep_sf"/>
</dbReference>
<dbReference type="Gene3D" id="1.10.287.2250">
    <property type="match status" value="1"/>
</dbReference>
<keyword evidence="6" id="KW-0865">Zymogen</keyword>
<keyword evidence="2 12" id="KW-0645">Protease</keyword>
<dbReference type="Pfam" id="PF08246">
    <property type="entry name" value="Inhibitor_I29"/>
    <property type="match status" value="1"/>
</dbReference>
<evidence type="ECO:0000256" key="6">
    <source>
        <dbReference type="ARBA" id="ARBA00023145"/>
    </source>
</evidence>
<dbReference type="EMBL" id="EF070510">
    <property type="protein sequence ID" value="ABM55576.1"/>
    <property type="molecule type" value="mRNA"/>
</dbReference>
<feature type="compositionally biased region" description="Polar residues" evidence="8">
    <location>
        <begin position="95"/>
        <end position="105"/>
    </location>
</feature>
<evidence type="ECO:0000256" key="8">
    <source>
        <dbReference type="SAM" id="MobiDB-lite"/>
    </source>
</evidence>
<evidence type="ECO:0000313" key="12">
    <source>
        <dbReference type="EMBL" id="ABM55576.1"/>
    </source>
</evidence>
<dbReference type="SUPFAM" id="SSF54001">
    <property type="entry name" value="Cysteine proteinases"/>
    <property type="match status" value="1"/>
</dbReference>
<comment type="similarity">
    <text evidence="1">Belongs to the peptidase C1 family.</text>
</comment>
<dbReference type="Pfam" id="PF00112">
    <property type="entry name" value="Peptidase_C1"/>
    <property type="match status" value="1"/>
</dbReference>
<dbReference type="CDD" id="cd02248">
    <property type="entry name" value="Peptidase_C1A"/>
    <property type="match status" value="1"/>
</dbReference>
<keyword evidence="4" id="KW-0378">Hydrolase</keyword>
<dbReference type="Gene3D" id="2.40.50.170">
    <property type="entry name" value="Cysteine proteinases. Chain C"/>
    <property type="match status" value="1"/>
</dbReference>
<dbReference type="Gene3D" id="3.90.70.10">
    <property type="entry name" value="Cysteine proteinases"/>
    <property type="match status" value="1"/>
</dbReference>
<evidence type="ECO:0000256" key="7">
    <source>
        <dbReference type="ARBA" id="ARBA00023157"/>
    </source>
</evidence>
<dbReference type="SMART" id="SM00645">
    <property type="entry name" value="Pept_C1"/>
    <property type="match status" value="1"/>
</dbReference>